<keyword evidence="2" id="KW-1185">Reference proteome</keyword>
<accession>A0A0C9UKX9</accession>
<gene>
    <name evidence="1" type="ORF">M422DRAFT_169582</name>
</gene>
<sequence length="826" mass="95971">VIHHPHSGRTTSTIIPIDMPQYNETLTAKTALLLPKCHYSIDAKPWAPFRRRADFEFAKIAVKKAFNREIVENLLVGINGRWTSNSQLSFSNYSDYQSSLKATRHFGVQFEIGEVSHIFRGKTHTFKFQYRDPWKWLLDIVTDPTLADSILWYPVEKYLHQNGRITRIYDELNTGTQWWEIQDSLPHEFGIPHCFLALHLWLDKSNVAKTVKKHPIILRPGFLPSAIRNASGNGGGVLIMYMNIVGDPNETAENEDDSVSSVEITKFKREVYHKIHHVVFRSIRCRSRREEAVICGDKITRVLHPGFLIHAVDGEEAYCLCGTRGVKANFPCPRCLIHKTFLHSLSEPLVMRTQQDMKKCYKKALTLKGNVSEKLLRDAGLHLVKNAFWSIENSDPYLAYSYDMLHAFDSGEWGKHQWPLLLDHILDPSEKIQLSAKWRFLKHFNAVTGIDFADGNSYRDILKCIIPCLTDILPPNSPVIHCFRLLGILRIIGGLRPVSEEHIAYFEKCLPEYEKLCTRLSNEYNKNYNYPKHHFLMHLPWDLRAKASTDNYTTRPGEGFQQEVQQAYDQTNFRNTEPQMVRIDENQEAIARITMAVEHYDRAKEALTEEENENDGEEAPIAVIEGDHWKLGSPLRRISAREWETAELGAGNSAFCRFESNLTKFLNDYLPADDRPRQPVLLKRYQCLYLRYRSLENWQEYQDILRCNPKFYGEPRYDCVVINTERVSFARIYALFSCETPSKTRHDIALIRKFQTSSWKPKTVWDGCRILEEKFFDFVFIKYLIRGCHMVPAFEKSGKIFYLNDLVDGDAFLRFFLDDRLSQTAV</sequence>
<dbReference type="Pfam" id="PF18759">
    <property type="entry name" value="Plavaka"/>
    <property type="match status" value="1"/>
</dbReference>
<evidence type="ECO:0000313" key="2">
    <source>
        <dbReference type="Proteomes" id="UP000054279"/>
    </source>
</evidence>
<dbReference type="HOGENOM" id="CLU_009122_0_0_1"/>
<dbReference type="Proteomes" id="UP000054279">
    <property type="component" value="Unassembled WGS sequence"/>
</dbReference>
<proteinExistence type="predicted"/>
<reference evidence="1 2" key="1">
    <citation type="submission" date="2014-06" db="EMBL/GenBank/DDBJ databases">
        <title>Evolutionary Origins and Diversification of the Mycorrhizal Mutualists.</title>
        <authorList>
            <consortium name="DOE Joint Genome Institute"/>
            <consortium name="Mycorrhizal Genomics Consortium"/>
            <person name="Kohler A."/>
            <person name="Kuo A."/>
            <person name="Nagy L.G."/>
            <person name="Floudas D."/>
            <person name="Copeland A."/>
            <person name="Barry K.W."/>
            <person name="Cichocki N."/>
            <person name="Veneault-Fourrey C."/>
            <person name="LaButti K."/>
            <person name="Lindquist E.A."/>
            <person name="Lipzen A."/>
            <person name="Lundell T."/>
            <person name="Morin E."/>
            <person name="Murat C."/>
            <person name="Riley R."/>
            <person name="Ohm R."/>
            <person name="Sun H."/>
            <person name="Tunlid A."/>
            <person name="Henrissat B."/>
            <person name="Grigoriev I.V."/>
            <person name="Hibbett D.S."/>
            <person name="Martin F."/>
        </authorList>
    </citation>
    <scope>NUCLEOTIDE SEQUENCE [LARGE SCALE GENOMIC DNA]</scope>
    <source>
        <strain evidence="1 2">SS14</strain>
    </source>
</reference>
<dbReference type="OrthoDB" id="3239511at2759"/>
<protein>
    <submittedName>
        <fullName evidence="1">Uncharacterized protein</fullName>
    </submittedName>
</protein>
<organism evidence="1 2">
    <name type="scientific">Sphaerobolus stellatus (strain SS14)</name>
    <dbReference type="NCBI Taxonomy" id="990650"/>
    <lineage>
        <taxon>Eukaryota</taxon>
        <taxon>Fungi</taxon>
        <taxon>Dikarya</taxon>
        <taxon>Basidiomycota</taxon>
        <taxon>Agaricomycotina</taxon>
        <taxon>Agaricomycetes</taxon>
        <taxon>Phallomycetidae</taxon>
        <taxon>Geastrales</taxon>
        <taxon>Sphaerobolaceae</taxon>
        <taxon>Sphaerobolus</taxon>
    </lineage>
</organism>
<dbReference type="EMBL" id="KN837121">
    <property type="protein sequence ID" value="KIJ43728.1"/>
    <property type="molecule type" value="Genomic_DNA"/>
</dbReference>
<dbReference type="InterPro" id="IPR041078">
    <property type="entry name" value="Plavaka"/>
</dbReference>
<dbReference type="AlphaFoldDB" id="A0A0C9UKX9"/>
<evidence type="ECO:0000313" key="1">
    <source>
        <dbReference type="EMBL" id="KIJ43728.1"/>
    </source>
</evidence>
<feature type="non-terminal residue" evidence="1">
    <location>
        <position position="1"/>
    </location>
</feature>
<name>A0A0C9UKX9_SPHS4</name>